<evidence type="ECO:0008006" key="4">
    <source>
        <dbReference type="Google" id="ProtNLM"/>
    </source>
</evidence>
<proteinExistence type="predicted"/>
<protein>
    <recommendedName>
        <fullName evidence="4">SLATT domain-containing protein</fullName>
    </recommendedName>
</protein>
<dbReference type="EMBL" id="CAJPUY010000001">
    <property type="protein sequence ID" value="CAG2126849.1"/>
    <property type="molecule type" value="Genomic_DNA"/>
</dbReference>
<evidence type="ECO:0000313" key="3">
    <source>
        <dbReference type="Proteomes" id="UP000672934"/>
    </source>
</evidence>
<dbReference type="RefSeq" id="WP_211945225.1">
    <property type="nucleotide sequence ID" value="NZ_CAJPUY010000001.1"/>
</dbReference>
<dbReference type="AlphaFoldDB" id="A0A916IMZ4"/>
<keyword evidence="3" id="KW-1185">Reference proteome</keyword>
<keyword evidence="1" id="KW-0472">Membrane</keyword>
<keyword evidence="1" id="KW-0812">Transmembrane</keyword>
<accession>A0A916IMZ4</accession>
<reference evidence="2" key="1">
    <citation type="submission" date="2021-03" db="EMBL/GenBank/DDBJ databases">
        <authorList>
            <person name="Peeters C."/>
        </authorList>
    </citation>
    <scope>NUCLEOTIDE SEQUENCE</scope>
    <source>
        <strain evidence="2">LMG 31506</strain>
    </source>
</reference>
<dbReference type="Proteomes" id="UP000672934">
    <property type="component" value="Unassembled WGS sequence"/>
</dbReference>
<name>A0A916IMZ4_9BURK</name>
<evidence type="ECO:0000256" key="1">
    <source>
        <dbReference type="SAM" id="Phobius"/>
    </source>
</evidence>
<gene>
    <name evidence="2" type="ORF">LMG31506_00203</name>
</gene>
<organism evidence="2 3">
    <name type="scientific">Cupriavidus yeoncheonensis</name>
    <dbReference type="NCBI Taxonomy" id="1462994"/>
    <lineage>
        <taxon>Bacteria</taxon>
        <taxon>Pseudomonadati</taxon>
        <taxon>Pseudomonadota</taxon>
        <taxon>Betaproteobacteria</taxon>
        <taxon>Burkholderiales</taxon>
        <taxon>Burkholderiaceae</taxon>
        <taxon>Cupriavidus</taxon>
    </lineage>
</organism>
<sequence length="169" mass="18595">MEESEHTYQWARRNEVMVRALTNRLYQQERQRIMEWREGAIKATSLIAGSAAIARIADPMVLSWAGAVVVLGTTLSLVFGFGSKARDAAKRATEWAMLDRDIHAVGPTEFTAEQVNTWAARCNEIEAGEPAANALLLQRSYERACAAIGAQPSVVSGWLSRLKPIIAIP</sequence>
<keyword evidence="1" id="KW-1133">Transmembrane helix</keyword>
<comment type="caution">
    <text evidence="2">The sequence shown here is derived from an EMBL/GenBank/DDBJ whole genome shotgun (WGS) entry which is preliminary data.</text>
</comment>
<evidence type="ECO:0000313" key="2">
    <source>
        <dbReference type="EMBL" id="CAG2126849.1"/>
    </source>
</evidence>
<feature type="transmembrane region" description="Helical" evidence="1">
    <location>
        <begin position="63"/>
        <end position="81"/>
    </location>
</feature>